<evidence type="ECO:0000259" key="5">
    <source>
        <dbReference type="PROSITE" id="PS01124"/>
    </source>
</evidence>
<dbReference type="InterPro" id="IPR018062">
    <property type="entry name" value="HTH_AraC-typ_CS"/>
</dbReference>
<feature type="transmembrane region" description="Helical" evidence="4">
    <location>
        <begin position="64"/>
        <end position="86"/>
    </location>
</feature>
<dbReference type="EMBL" id="CP070608">
    <property type="protein sequence ID" value="QSE97330.1"/>
    <property type="molecule type" value="Genomic_DNA"/>
</dbReference>
<dbReference type="SMART" id="SM00342">
    <property type="entry name" value="HTH_ARAC"/>
    <property type="match status" value="1"/>
</dbReference>
<dbReference type="PROSITE" id="PS01124">
    <property type="entry name" value="HTH_ARAC_FAMILY_2"/>
    <property type="match status" value="1"/>
</dbReference>
<dbReference type="KEGG" id="fuv:JR347_17370"/>
<feature type="transmembrane region" description="Helical" evidence="4">
    <location>
        <begin position="6"/>
        <end position="29"/>
    </location>
</feature>
<organism evidence="6 7">
    <name type="scientific">Fulvivirga lutea</name>
    <dbReference type="NCBI Taxonomy" id="2810512"/>
    <lineage>
        <taxon>Bacteria</taxon>
        <taxon>Pseudomonadati</taxon>
        <taxon>Bacteroidota</taxon>
        <taxon>Cytophagia</taxon>
        <taxon>Cytophagales</taxon>
        <taxon>Fulvivirgaceae</taxon>
        <taxon>Fulvivirga</taxon>
    </lineage>
</organism>
<keyword evidence="4" id="KW-1133">Transmembrane helix</keyword>
<dbReference type="Proteomes" id="UP000662783">
    <property type="component" value="Chromosome"/>
</dbReference>
<gene>
    <name evidence="6" type="ORF">JR347_17370</name>
</gene>
<dbReference type="InterPro" id="IPR009057">
    <property type="entry name" value="Homeodomain-like_sf"/>
</dbReference>
<dbReference type="RefSeq" id="WP_205721841.1">
    <property type="nucleotide sequence ID" value="NZ_CP070608.1"/>
</dbReference>
<keyword evidence="2" id="KW-0238">DNA-binding</keyword>
<dbReference type="SUPFAM" id="SSF46689">
    <property type="entry name" value="Homeodomain-like"/>
    <property type="match status" value="1"/>
</dbReference>
<sequence>MTIRDIILIVCSVGGIQSIFLGVDFLIFFDKRSVSSKLLGALFLMLGLRVIKSTLYIFTEDVPLWFLNVGFTAHYFVGPLLLFYILSMKNTVSWRPLNWIHFIPGIIIFLAAPWLSVEDFWYQGGYTALLFQSIIYLIISLLVLLNLRNSFNKLQFSWGLLLTIGVLVFVFIYFSNYQLRLNPYYYAPIVYSAVVYFLSFYLIKKRNAIFNVESKYKNINLDEDQAEGYKTKILKYYEEESPYLDNEYSLSKLSEELNIPKHLLSLIFGSKLKMSFVDFTNSYRVEKAKEILKQSPNFTVSSVAFDCGFNSLSSFNQAFKKFTKTTPSKYREKHTN</sequence>
<evidence type="ECO:0000313" key="7">
    <source>
        <dbReference type="Proteomes" id="UP000662783"/>
    </source>
</evidence>
<keyword evidence="4" id="KW-0812">Transmembrane</keyword>
<dbReference type="Pfam" id="PF12833">
    <property type="entry name" value="HTH_18"/>
    <property type="match status" value="1"/>
</dbReference>
<feature type="transmembrane region" description="Helical" evidence="4">
    <location>
        <begin position="159"/>
        <end position="179"/>
    </location>
</feature>
<dbReference type="InterPro" id="IPR018060">
    <property type="entry name" value="HTH_AraC"/>
</dbReference>
<dbReference type="GO" id="GO:0043565">
    <property type="term" value="F:sequence-specific DNA binding"/>
    <property type="evidence" value="ECO:0007669"/>
    <property type="project" value="InterPro"/>
</dbReference>
<proteinExistence type="predicted"/>
<dbReference type="InterPro" id="IPR020449">
    <property type="entry name" value="Tscrpt_reg_AraC-type_HTH"/>
</dbReference>
<dbReference type="PROSITE" id="PS00041">
    <property type="entry name" value="HTH_ARAC_FAMILY_1"/>
    <property type="match status" value="1"/>
</dbReference>
<keyword evidence="3" id="KW-0804">Transcription</keyword>
<dbReference type="PRINTS" id="PR00032">
    <property type="entry name" value="HTHARAC"/>
</dbReference>
<dbReference type="GO" id="GO:0003700">
    <property type="term" value="F:DNA-binding transcription factor activity"/>
    <property type="evidence" value="ECO:0007669"/>
    <property type="project" value="InterPro"/>
</dbReference>
<dbReference type="AlphaFoldDB" id="A0A975A0L9"/>
<accession>A0A975A0L9</accession>
<dbReference type="Gene3D" id="1.10.10.60">
    <property type="entry name" value="Homeodomain-like"/>
    <property type="match status" value="1"/>
</dbReference>
<keyword evidence="1" id="KW-0805">Transcription regulation</keyword>
<reference evidence="6" key="1">
    <citation type="submission" date="2021-02" db="EMBL/GenBank/DDBJ databases">
        <title>Fulvivirga sp. S481 isolated from sea water.</title>
        <authorList>
            <person name="Bae S.S."/>
            <person name="Baek K."/>
        </authorList>
    </citation>
    <scope>NUCLEOTIDE SEQUENCE</scope>
    <source>
        <strain evidence="6">S481</strain>
    </source>
</reference>
<evidence type="ECO:0000256" key="4">
    <source>
        <dbReference type="SAM" id="Phobius"/>
    </source>
</evidence>
<evidence type="ECO:0000313" key="6">
    <source>
        <dbReference type="EMBL" id="QSE97330.1"/>
    </source>
</evidence>
<feature type="domain" description="HTH araC/xylS-type" evidence="5">
    <location>
        <begin position="231"/>
        <end position="333"/>
    </location>
</feature>
<evidence type="ECO:0000256" key="3">
    <source>
        <dbReference type="ARBA" id="ARBA00023163"/>
    </source>
</evidence>
<feature type="transmembrane region" description="Helical" evidence="4">
    <location>
        <begin position="129"/>
        <end position="147"/>
    </location>
</feature>
<protein>
    <submittedName>
        <fullName evidence="6">AraC family transcriptional regulator</fullName>
    </submittedName>
</protein>
<keyword evidence="4" id="KW-0472">Membrane</keyword>
<keyword evidence="7" id="KW-1185">Reference proteome</keyword>
<dbReference type="PANTHER" id="PTHR43280:SF29">
    <property type="entry name" value="ARAC-FAMILY TRANSCRIPTIONAL REGULATOR"/>
    <property type="match status" value="1"/>
</dbReference>
<evidence type="ECO:0000256" key="1">
    <source>
        <dbReference type="ARBA" id="ARBA00023015"/>
    </source>
</evidence>
<dbReference type="PANTHER" id="PTHR43280">
    <property type="entry name" value="ARAC-FAMILY TRANSCRIPTIONAL REGULATOR"/>
    <property type="match status" value="1"/>
</dbReference>
<feature type="transmembrane region" description="Helical" evidence="4">
    <location>
        <begin position="185"/>
        <end position="203"/>
    </location>
</feature>
<feature type="transmembrane region" description="Helical" evidence="4">
    <location>
        <begin position="98"/>
        <end position="117"/>
    </location>
</feature>
<evidence type="ECO:0000256" key="2">
    <source>
        <dbReference type="ARBA" id="ARBA00023125"/>
    </source>
</evidence>
<name>A0A975A0L9_9BACT</name>